<name>A0A9E4MZ67_9GAMM</name>
<dbReference type="AlphaFoldDB" id="A0A9E4MZ67"/>
<dbReference type="Proteomes" id="UP000886687">
    <property type="component" value="Unassembled WGS sequence"/>
</dbReference>
<dbReference type="EMBL" id="JAEPDI010000001">
    <property type="protein sequence ID" value="MCG7937234.1"/>
    <property type="molecule type" value="Genomic_DNA"/>
</dbReference>
<gene>
    <name evidence="1" type="ORF">JAZ04_00060</name>
</gene>
<proteinExistence type="predicted"/>
<organism evidence="1 2">
    <name type="scientific">Candidatus Thiodiazotropha lotti</name>
    <dbReference type="NCBI Taxonomy" id="2792787"/>
    <lineage>
        <taxon>Bacteria</taxon>
        <taxon>Pseudomonadati</taxon>
        <taxon>Pseudomonadota</taxon>
        <taxon>Gammaproteobacteria</taxon>
        <taxon>Chromatiales</taxon>
        <taxon>Sedimenticolaceae</taxon>
        <taxon>Candidatus Thiodiazotropha</taxon>
    </lineage>
</organism>
<reference evidence="1" key="1">
    <citation type="journal article" date="2021" name="Proc. Natl. Acad. Sci. U.S.A.">
        <title>Global biogeography of chemosynthetic symbionts reveals both localized and globally distributed symbiont groups. .</title>
        <authorList>
            <person name="Osvatic J.T."/>
            <person name="Wilkins L.G.E."/>
            <person name="Leibrecht L."/>
            <person name="Leray M."/>
            <person name="Zauner S."/>
            <person name="Polzin J."/>
            <person name="Camacho Y."/>
            <person name="Gros O."/>
            <person name="van Gils J.A."/>
            <person name="Eisen J.A."/>
            <person name="Petersen J.M."/>
            <person name="Yuen B."/>
        </authorList>
    </citation>
    <scope>NUCLEOTIDE SEQUENCE</scope>
    <source>
        <strain evidence="1">MAGL173</strain>
    </source>
</reference>
<evidence type="ECO:0000313" key="1">
    <source>
        <dbReference type="EMBL" id="MCG7937234.1"/>
    </source>
</evidence>
<protein>
    <submittedName>
        <fullName evidence="1">Uncharacterized protein</fullName>
    </submittedName>
</protein>
<sequence length="117" mass="13659">MVKRLVMPGWSFFTEKANAVDITRSKVLKLKFNKAQEWEIHGLVFVDPSESAHEMIGRLNAASKLGRRLHAHPYIHRESSRDRRRLVLDLANRYPGDRRRQDRRRISLASQVVDAIN</sequence>
<accession>A0A9E4MZ67</accession>
<comment type="caution">
    <text evidence="1">The sequence shown here is derived from an EMBL/GenBank/DDBJ whole genome shotgun (WGS) entry which is preliminary data.</text>
</comment>
<evidence type="ECO:0000313" key="2">
    <source>
        <dbReference type="Proteomes" id="UP000886687"/>
    </source>
</evidence>